<dbReference type="OrthoDB" id="10376865at2759"/>
<evidence type="ECO:0000313" key="5">
    <source>
        <dbReference type="Proteomes" id="UP000606974"/>
    </source>
</evidence>
<keyword evidence="3" id="KW-0812">Transmembrane</keyword>
<dbReference type="PANTHER" id="PTHR45615:SF63">
    <property type="entry name" value="CHROMOSOME UNDETERMINED SCAFFOLD_10, WHOLE GENOME SHOTGUN SEQUENCE"/>
    <property type="match status" value="1"/>
</dbReference>
<keyword evidence="5" id="KW-1185">Reference proteome</keyword>
<feature type="coiled-coil region" evidence="1">
    <location>
        <begin position="178"/>
        <end position="251"/>
    </location>
</feature>
<gene>
    <name evidence="4" type="ORF">GJ744_009949</name>
</gene>
<keyword evidence="1" id="KW-0175">Coiled coil</keyword>
<dbReference type="Proteomes" id="UP000606974">
    <property type="component" value="Unassembled WGS sequence"/>
</dbReference>
<evidence type="ECO:0000313" key="4">
    <source>
        <dbReference type="EMBL" id="KAF7507915.1"/>
    </source>
</evidence>
<feature type="compositionally biased region" description="Basic and acidic residues" evidence="2">
    <location>
        <begin position="621"/>
        <end position="641"/>
    </location>
</feature>
<feature type="region of interest" description="Disordered" evidence="2">
    <location>
        <begin position="615"/>
        <end position="664"/>
    </location>
</feature>
<evidence type="ECO:0000256" key="3">
    <source>
        <dbReference type="SAM" id="Phobius"/>
    </source>
</evidence>
<feature type="coiled-coil region" evidence="1">
    <location>
        <begin position="429"/>
        <end position="512"/>
    </location>
</feature>
<feature type="transmembrane region" description="Helical" evidence="3">
    <location>
        <begin position="21"/>
        <end position="43"/>
    </location>
</feature>
<dbReference type="EMBL" id="JAACFV010000061">
    <property type="protein sequence ID" value="KAF7507915.1"/>
    <property type="molecule type" value="Genomic_DNA"/>
</dbReference>
<dbReference type="AlphaFoldDB" id="A0A8H7AF32"/>
<proteinExistence type="predicted"/>
<reference evidence="4" key="1">
    <citation type="submission" date="2020-02" db="EMBL/GenBank/DDBJ databases">
        <authorList>
            <person name="Palmer J.M."/>
        </authorList>
    </citation>
    <scope>NUCLEOTIDE SEQUENCE</scope>
    <source>
        <strain evidence="4">EPUS1.4</strain>
        <tissue evidence="4">Thallus</tissue>
    </source>
</reference>
<protein>
    <submittedName>
        <fullName evidence="4">Uncharacterized protein</fullName>
    </submittedName>
</protein>
<evidence type="ECO:0000256" key="1">
    <source>
        <dbReference type="SAM" id="Coils"/>
    </source>
</evidence>
<comment type="caution">
    <text evidence="4">The sequence shown here is derived from an EMBL/GenBank/DDBJ whole genome shotgun (WGS) entry which is preliminary data.</text>
</comment>
<keyword evidence="3" id="KW-1133">Transmembrane helix</keyword>
<organism evidence="4 5">
    <name type="scientific">Endocarpon pusillum</name>
    <dbReference type="NCBI Taxonomy" id="364733"/>
    <lineage>
        <taxon>Eukaryota</taxon>
        <taxon>Fungi</taxon>
        <taxon>Dikarya</taxon>
        <taxon>Ascomycota</taxon>
        <taxon>Pezizomycotina</taxon>
        <taxon>Eurotiomycetes</taxon>
        <taxon>Chaetothyriomycetidae</taxon>
        <taxon>Verrucariales</taxon>
        <taxon>Verrucariaceae</taxon>
        <taxon>Endocarpon</taxon>
    </lineage>
</organism>
<feature type="compositionally biased region" description="Basic and acidic residues" evidence="2">
    <location>
        <begin position="653"/>
        <end position="664"/>
    </location>
</feature>
<dbReference type="PANTHER" id="PTHR45615">
    <property type="entry name" value="MYOSIN HEAVY CHAIN, NON-MUSCLE"/>
    <property type="match status" value="1"/>
</dbReference>
<feature type="transmembrane region" description="Helical" evidence="3">
    <location>
        <begin position="78"/>
        <end position="101"/>
    </location>
</feature>
<name>A0A8H7AF32_9EURO</name>
<evidence type="ECO:0000256" key="2">
    <source>
        <dbReference type="SAM" id="MobiDB-lite"/>
    </source>
</evidence>
<feature type="transmembrane region" description="Helical" evidence="3">
    <location>
        <begin position="121"/>
        <end position="141"/>
    </location>
</feature>
<accession>A0A8H7AF32</accession>
<keyword evidence="3" id="KW-0472">Membrane</keyword>
<feature type="compositionally biased region" description="Acidic residues" evidence="2">
    <location>
        <begin position="642"/>
        <end position="652"/>
    </location>
</feature>
<sequence>MENSRVRSCDQIRMEMLVNNFWYILLDILMFVLKVAAVAGYIVVKVLRLDIISAMLWAWISSTKLAKKTRSACRFISNHPLAALYAFAFMASSPIVVGATMEDAEELELLALQIKSLAKPYLPAFSFVVGILLTYAVLRFLPSYNETCASISECLLAPRSAADTTPGEFPIPPSEKLIHHLEELLLTKNNEIASLRKDLEGEDEELAELLAEKDDLLEQQKKEIANSQAALKEKEKKILELTAEADRRARRAPKFTRDKLSGKLIRHDSPATPMRNGPPEKPMHDGLPARPQSQLFKVFNGQIDTLKNEVRTLKSQLVESEHAAASAMNTLKNQLVESDHASASALNTLKNQLMEKDDASASALNSLKIKHKQQISDLEAQLARRQHDGASAEQSLLQRDWQIKELEHKLSHLDTEGIGKALAERDHQISELQQQLSQYRIHAENMEASLVNRDQLEQQVSNLQAQLDQSTSFAQQSVSTAGIQITDLMQQLSQCKLELASAQETITDLKGKWETDQLEFAHFHQDHDALVEKHKTLEGQLKLSQSRLADADKLYVQYVDLCNAWKHAQSIQAEVIDEGVGRAMACVEWQLKGGRTAEETEQKCKEMGERVGGRLKPILDMVRRQMEKREEAPGKRKREEGEEKEEGEGGEEEAGRGGKRQHLE</sequence>